<gene>
    <name evidence="1" type="ORF">UFOPK1767_00257</name>
</gene>
<protein>
    <submittedName>
        <fullName evidence="1">Unannotated protein</fullName>
    </submittedName>
</protein>
<organism evidence="1">
    <name type="scientific">freshwater metagenome</name>
    <dbReference type="NCBI Taxonomy" id="449393"/>
    <lineage>
        <taxon>unclassified sequences</taxon>
        <taxon>metagenomes</taxon>
        <taxon>ecological metagenomes</taxon>
    </lineage>
</organism>
<name>A0A6J6EVK1_9ZZZZ</name>
<dbReference type="EMBL" id="CAEZTZ010000019">
    <property type="protein sequence ID" value="CAB4580216.1"/>
    <property type="molecule type" value="Genomic_DNA"/>
</dbReference>
<dbReference type="AlphaFoldDB" id="A0A6J6EVK1"/>
<reference evidence="1" key="1">
    <citation type="submission" date="2020-05" db="EMBL/GenBank/DDBJ databases">
        <authorList>
            <person name="Chiriac C."/>
            <person name="Salcher M."/>
            <person name="Ghai R."/>
            <person name="Kavagutti S V."/>
        </authorList>
    </citation>
    <scope>NUCLEOTIDE SEQUENCE</scope>
</reference>
<accession>A0A6J6EVK1</accession>
<evidence type="ECO:0000313" key="1">
    <source>
        <dbReference type="EMBL" id="CAB4580216.1"/>
    </source>
</evidence>
<sequence>MAANDRAAARGFATSVNTARDANPIVKANMSADRGLTSPVTMGRPLVRAMSVSMSRSMYMLNAFAEPALSAPPTRVPSMSHTSGTPRAASTITGAVVTRSSSITRGFMRAMYAPIRRTTGAKVDDPFAERLRVDGATSSVYSLPASAVSR</sequence>
<proteinExistence type="predicted"/>